<evidence type="ECO:0000313" key="2">
    <source>
        <dbReference type="EMBL" id="QDS98204.1"/>
    </source>
</evidence>
<evidence type="ECO:0000259" key="1">
    <source>
        <dbReference type="Pfam" id="PF04909"/>
    </source>
</evidence>
<dbReference type="GO" id="GO:0016787">
    <property type="term" value="F:hydrolase activity"/>
    <property type="evidence" value="ECO:0007669"/>
    <property type="project" value="UniProtKB-KW"/>
</dbReference>
<keyword evidence="2" id="KW-0378">Hydrolase</keyword>
<dbReference type="InterPro" id="IPR006680">
    <property type="entry name" value="Amidohydro-rel"/>
</dbReference>
<dbReference type="Pfam" id="PF04909">
    <property type="entry name" value="Amidohydro_2"/>
    <property type="match status" value="1"/>
</dbReference>
<dbReference type="InterPro" id="IPR032466">
    <property type="entry name" value="Metal_Hydrolase"/>
</dbReference>
<dbReference type="OrthoDB" id="9771932at2"/>
<sequence length="343" mass="38647">MANKHLKIKDLQNKTIDVHSHVGVGVGSYICGEYPYAQSAESLYYRQLAGKVDVNVVFPLLPDLSFDLAKMKHGERVRVQSPLSDPPYSIENLMLMREIFDFCPELSNRFIPFVSLDPVRDVEPQLRALKNLEHDYPIYGIKIHPVGCLSHAIGILSTGNKFLDFAEERNIPFLFHATTLPNDEYSQASDLLHIAAERPKLRFCLAHCLIFNRQMLDAASSAANVWVDTSAIKIQVDLALQCVAEGMISRDSLLKANYSDHLEVMVNICEEYPDLILWGSDAPAYTYHCRRQQGDGIFQEFGLKGRYEDEVGALNALSPTLRRKVSNSNTLDFLFGHTLEPTS</sequence>
<gene>
    <name evidence="2" type="ORF">HG15A2_14770</name>
</gene>
<protein>
    <submittedName>
        <fullName evidence="2">Amidohydrolase</fullName>
    </submittedName>
</protein>
<dbReference type="RefSeq" id="WP_145059177.1">
    <property type="nucleotide sequence ID" value="NZ_CP036263.1"/>
</dbReference>
<dbReference type="SUPFAM" id="SSF51556">
    <property type="entry name" value="Metallo-dependent hydrolases"/>
    <property type="match status" value="1"/>
</dbReference>
<organism evidence="2 3">
    <name type="scientific">Adhaeretor mobilis</name>
    <dbReference type="NCBI Taxonomy" id="1930276"/>
    <lineage>
        <taxon>Bacteria</taxon>
        <taxon>Pseudomonadati</taxon>
        <taxon>Planctomycetota</taxon>
        <taxon>Planctomycetia</taxon>
        <taxon>Pirellulales</taxon>
        <taxon>Lacipirellulaceae</taxon>
        <taxon>Adhaeretor</taxon>
    </lineage>
</organism>
<evidence type="ECO:0000313" key="3">
    <source>
        <dbReference type="Proteomes" id="UP000319852"/>
    </source>
</evidence>
<reference evidence="2 3" key="1">
    <citation type="submission" date="2019-02" db="EMBL/GenBank/DDBJ databases">
        <title>Deep-cultivation of Planctomycetes and their phenomic and genomic characterization uncovers novel biology.</title>
        <authorList>
            <person name="Wiegand S."/>
            <person name="Jogler M."/>
            <person name="Boedeker C."/>
            <person name="Pinto D."/>
            <person name="Vollmers J."/>
            <person name="Rivas-Marin E."/>
            <person name="Kohn T."/>
            <person name="Peeters S.H."/>
            <person name="Heuer A."/>
            <person name="Rast P."/>
            <person name="Oberbeckmann S."/>
            <person name="Bunk B."/>
            <person name="Jeske O."/>
            <person name="Meyerdierks A."/>
            <person name="Storesund J.E."/>
            <person name="Kallscheuer N."/>
            <person name="Luecker S."/>
            <person name="Lage O.M."/>
            <person name="Pohl T."/>
            <person name="Merkel B.J."/>
            <person name="Hornburger P."/>
            <person name="Mueller R.-W."/>
            <person name="Bruemmer F."/>
            <person name="Labrenz M."/>
            <person name="Spormann A.M."/>
            <person name="Op den Camp H."/>
            <person name="Overmann J."/>
            <person name="Amann R."/>
            <person name="Jetten M.S.M."/>
            <person name="Mascher T."/>
            <person name="Medema M.H."/>
            <person name="Devos D.P."/>
            <person name="Kaster A.-K."/>
            <person name="Ovreas L."/>
            <person name="Rohde M."/>
            <person name="Galperin M.Y."/>
            <person name="Jogler C."/>
        </authorList>
    </citation>
    <scope>NUCLEOTIDE SEQUENCE [LARGE SCALE GENOMIC DNA]</scope>
    <source>
        <strain evidence="2 3">HG15A2</strain>
    </source>
</reference>
<feature type="domain" description="Amidohydrolase-related" evidence="1">
    <location>
        <begin position="103"/>
        <end position="334"/>
    </location>
</feature>
<dbReference type="KEGG" id="amob:HG15A2_14770"/>
<dbReference type="AlphaFoldDB" id="A0A517MTL0"/>
<dbReference type="Proteomes" id="UP000319852">
    <property type="component" value="Chromosome"/>
</dbReference>
<keyword evidence="3" id="KW-1185">Reference proteome</keyword>
<dbReference type="EMBL" id="CP036263">
    <property type="protein sequence ID" value="QDS98204.1"/>
    <property type="molecule type" value="Genomic_DNA"/>
</dbReference>
<proteinExistence type="predicted"/>
<accession>A0A517MTL0</accession>
<name>A0A517MTL0_9BACT</name>
<dbReference type="Gene3D" id="3.20.20.140">
    <property type="entry name" value="Metal-dependent hydrolases"/>
    <property type="match status" value="1"/>
</dbReference>